<dbReference type="Proteomes" id="UP000183076">
    <property type="component" value="Unassembled WGS sequence"/>
</dbReference>
<proteinExistence type="predicted"/>
<organism evidence="2 3">
    <name type="scientific">Sulfitobacter pontiacus</name>
    <dbReference type="NCBI Taxonomy" id="60137"/>
    <lineage>
        <taxon>Bacteria</taxon>
        <taxon>Pseudomonadati</taxon>
        <taxon>Pseudomonadota</taxon>
        <taxon>Alphaproteobacteria</taxon>
        <taxon>Rhodobacterales</taxon>
        <taxon>Roseobacteraceae</taxon>
        <taxon>Sulfitobacter</taxon>
    </lineage>
</organism>
<name>A0A1H3C567_9RHOB</name>
<feature type="domain" description="SH3b" evidence="1">
    <location>
        <begin position="153"/>
        <end position="217"/>
    </location>
</feature>
<dbReference type="SMART" id="SM00287">
    <property type="entry name" value="SH3b"/>
    <property type="match status" value="1"/>
</dbReference>
<accession>A0A1H3C567</accession>
<gene>
    <name evidence="2" type="ORF">SAMN04488041_1087</name>
</gene>
<evidence type="ECO:0000313" key="2">
    <source>
        <dbReference type="EMBL" id="SDX49322.1"/>
    </source>
</evidence>
<dbReference type="Pfam" id="PF08239">
    <property type="entry name" value="SH3_3"/>
    <property type="match status" value="1"/>
</dbReference>
<protein>
    <submittedName>
        <fullName evidence="2">SH3 domain-containing protein</fullName>
    </submittedName>
</protein>
<dbReference type="GeneID" id="94020032"/>
<evidence type="ECO:0000259" key="1">
    <source>
        <dbReference type="PROSITE" id="PS51781"/>
    </source>
</evidence>
<dbReference type="EMBL" id="FNNB01000008">
    <property type="protein sequence ID" value="SDX49322.1"/>
    <property type="molecule type" value="Genomic_DNA"/>
</dbReference>
<evidence type="ECO:0000313" key="3">
    <source>
        <dbReference type="Proteomes" id="UP000183076"/>
    </source>
</evidence>
<dbReference type="STRING" id="60137.SAMN04488041_1087"/>
<dbReference type="RefSeq" id="WP_074637189.1">
    <property type="nucleotide sequence ID" value="NZ_CP160849.1"/>
</dbReference>
<dbReference type="AlphaFoldDB" id="A0A1H3C567"/>
<dbReference type="Gene3D" id="2.30.30.40">
    <property type="entry name" value="SH3 Domains"/>
    <property type="match status" value="1"/>
</dbReference>
<sequence length="217" mass="22532">MKRFILLTFGFLGWAFYEMSGGADFQPASAQMAANADQMPAQENEITAETSNEPVETAKAIPAVATAPVDTTPPGFESTAQADDADRVSVTLTTALNTADTGAATDVSYVPVAQNIAANGADTPAIIPSLIVPNDSGAAIVEARAETNLSNEADIRSVSGNRVNVRGGPGTEFQVVSKLGRGDSVEIIQDNGDGWVKMRPVDGGPEGWMADFLLSNG</sequence>
<reference evidence="3" key="1">
    <citation type="submission" date="2016-10" db="EMBL/GenBank/DDBJ databases">
        <authorList>
            <person name="Varghese N."/>
            <person name="Submissions S."/>
        </authorList>
    </citation>
    <scope>NUCLEOTIDE SEQUENCE [LARGE SCALE GENOMIC DNA]</scope>
    <source>
        <strain evidence="3">DSM 10014</strain>
    </source>
</reference>
<dbReference type="InterPro" id="IPR003646">
    <property type="entry name" value="SH3-like_bac-type"/>
</dbReference>
<dbReference type="PROSITE" id="PS51781">
    <property type="entry name" value="SH3B"/>
    <property type="match status" value="1"/>
</dbReference>